<evidence type="ECO:0000256" key="5">
    <source>
        <dbReference type="ARBA" id="ARBA00022723"/>
    </source>
</evidence>
<name>A0ABR8PXZ2_9CLOT</name>
<reference evidence="9 10" key="1">
    <citation type="submission" date="2020-08" db="EMBL/GenBank/DDBJ databases">
        <title>A Genomic Blueprint of the Chicken Gut Microbiome.</title>
        <authorList>
            <person name="Gilroy R."/>
            <person name="Ravi A."/>
            <person name="Getino M."/>
            <person name="Pursley I."/>
            <person name="Horton D.L."/>
            <person name="Alikhan N.-F."/>
            <person name="Baker D."/>
            <person name="Gharbi K."/>
            <person name="Hall N."/>
            <person name="Watson M."/>
            <person name="Adriaenssens E.M."/>
            <person name="Foster-Nyarko E."/>
            <person name="Jarju S."/>
            <person name="Secka A."/>
            <person name="Antonio M."/>
            <person name="Oren A."/>
            <person name="Chaudhuri R."/>
            <person name="La Ragione R.M."/>
            <person name="Hildebrand F."/>
            <person name="Pallen M.J."/>
        </authorList>
    </citation>
    <scope>NUCLEOTIDE SEQUENCE [LARGE SCALE GENOMIC DNA]</scope>
    <source>
        <strain evidence="9 10">Sa3CVN1</strain>
    </source>
</reference>
<keyword evidence="4" id="KW-0540">Nuclease</keyword>
<dbReference type="EC" id="3.1.26.4" evidence="3"/>
<comment type="caution">
    <text evidence="9">The sequence shown here is derived from an EMBL/GenBank/DDBJ whole genome shotgun (WGS) entry which is preliminary data.</text>
</comment>
<evidence type="ECO:0000256" key="3">
    <source>
        <dbReference type="ARBA" id="ARBA00012180"/>
    </source>
</evidence>
<protein>
    <recommendedName>
        <fullName evidence="3">ribonuclease H</fullName>
        <ecNumber evidence="3">3.1.26.4</ecNumber>
    </recommendedName>
</protein>
<dbReference type="InterPro" id="IPR036397">
    <property type="entry name" value="RNaseH_sf"/>
</dbReference>
<comment type="catalytic activity">
    <reaction evidence="1">
        <text>Endonucleolytic cleavage to 5'-phosphomonoester.</text>
        <dbReference type="EC" id="3.1.26.4"/>
    </reaction>
</comment>
<evidence type="ECO:0000256" key="2">
    <source>
        <dbReference type="ARBA" id="ARBA00005300"/>
    </source>
</evidence>
<evidence type="ECO:0000256" key="1">
    <source>
        <dbReference type="ARBA" id="ARBA00000077"/>
    </source>
</evidence>
<dbReference type="Proteomes" id="UP000627781">
    <property type="component" value="Unassembled WGS sequence"/>
</dbReference>
<dbReference type="RefSeq" id="WP_143318145.1">
    <property type="nucleotide sequence ID" value="NZ_JACSRA010000033.1"/>
</dbReference>
<dbReference type="InterPro" id="IPR011320">
    <property type="entry name" value="RNase_H1_N"/>
</dbReference>
<dbReference type="Gene3D" id="3.30.420.10">
    <property type="entry name" value="Ribonuclease H-like superfamily/Ribonuclease H"/>
    <property type="match status" value="1"/>
</dbReference>
<dbReference type="PROSITE" id="PS50879">
    <property type="entry name" value="RNASE_H_1"/>
    <property type="match status" value="1"/>
</dbReference>
<evidence type="ECO:0000259" key="8">
    <source>
        <dbReference type="PROSITE" id="PS50879"/>
    </source>
</evidence>
<dbReference type="InterPro" id="IPR002156">
    <property type="entry name" value="RNaseH_domain"/>
</dbReference>
<dbReference type="SUPFAM" id="SSF55658">
    <property type="entry name" value="L9 N-domain-like"/>
    <property type="match status" value="1"/>
</dbReference>
<dbReference type="Gene3D" id="3.40.970.10">
    <property type="entry name" value="Ribonuclease H1, N-terminal domain"/>
    <property type="match status" value="1"/>
</dbReference>
<feature type="domain" description="RNase H type-1" evidence="8">
    <location>
        <begin position="74"/>
        <end position="212"/>
    </location>
</feature>
<dbReference type="Pfam" id="PF01693">
    <property type="entry name" value="Cauli_VI"/>
    <property type="match status" value="1"/>
</dbReference>
<dbReference type="PANTHER" id="PTHR10642">
    <property type="entry name" value="RIBONUCLEASE H1"/>
    <property type="match status" value="1"/>
</dbReference>
<dbReference type="InterPro" id="IPR050092">
    <property type="entry name" value="RNase_H"/>
</dbReference>
<dbReference type="InterPro" id="IPR009027">
    <property type="entry name" value="Ribosomal_bL9/RNase_H1_N"/>
</dbReference>
<dbReference type="Pfam" id="PF00075">
    <property type="entry name" value="RNase_H"/>
    <property type="match status" value="1"/>
</dbReference>
<accession>A0ABR8PXZ2</accession>
<gene>
    <name evidence="9" type="ORF">H9661_16910</name>
</gene>
<dbReference type="EMBL" id="JACSRA010000033">
    <property type="protein sequence ID" value="MBD7913035.1"/>
    <property type="molecule type" value="Genomic_DNA"/>
</dbReference>
<evidence type="ECO:0000313" key="9">
    <source>
        <dbReference type="EMBL" id="MBD7913035.1"/>
    </source>
</evidence>
<sequence length="215" mass="24089">MTKYYSVYRGKSGIPKILTNWEECKKEVIGCKGAIYKSFKTEEEAIEFLSLSSKGKSEISSTNVVDEEKSLHLDMNGLVIYVDGSFSLEKGNYSYGLVAIRNGEEIYRDCGAGEDSDAIALRNVAGEVLGSLKAVEYAISNGYEDVKIVYDYQGVECWALGTWKRNKELTEAYHKSMQENMKKINIKFIKVKGHSGDKYNDIADKLAKKALEIIS</sequence>
<evidence type="ECO:0000313" key="10">
    <source>
        <dbReference type="Proteomes" id="UP000627781"/>
    </source>
</evidence>
<keyword evidence="10" id="KW-1185">Reference proteome</keyword>
<dbReference type="PANTHER" id="PTHR10642:SF26">
    <property type="entry name" value="RIBONUCLEASE H1"/>
    <property type="match status" value="1"/>
</dbReference>
<proteinExistence type="inferred from homology"/>
<evidence type="ECO:0000256" key="4">
    <source>
        <dbReference type="ARBA" id="ARBA00022722"/>
    </source>
</evidence>
<dbReference type="InterPro" id="IPR037056">
    <property type="entry name" value="RNase_H1_N_sf"/>
</dbReference>
<evidence type="ECO:0000256" key="6">
    <source>
        <dbReference type="ARBA" id="ARBA00022759"/>
    </source>
</evidence>
<keyword evidence="6" id="KW-0255">Endonuclease</keyword>
<evidence type="ECO:0000256" key="7">
    <source>
        <dbReference type="ARBA" id="ARBA00022801"/>
    </source>
</evidence>
<keyword evidence="7" id="KW-0378">Hydrolase</keyword>
<organism evidence="9 10">
    <name type="scientific">Clostridium cibarium</name>
    <dbReference type="NCBI Taxonomy" id="2762247"/>
    <lineage>
        <taxon>Bacteria</taxon>
        <taxon>Bacillati</taxon>
        <taxon>Bacillota</taxon>
        <taxon>Clostridia</taxon>
        <taxon>Eubacteriales</taxon>
        <taxon>Clostridiaceae</taxon>
        <taxon>Clostridium</taxon>
    </lineage>
</organism>
<dbReference type="CDD" id="cd09277">
    <property type="entry name" value="RNase_HI_bacteria_like"/>
    <property type="match status" value="1"/>
</dbReference>
<dbReference type="SUPFAM" id="SSF53098">
    <property type="entry name" value="Ribonuclease H-like"/>
    <property type="match status" value="1"/>
</dbReference>
<dbReference type="InterPro" id="IPR012337">
    <property type="entry name" value="RNaseH-like_sf"/>
</dbReference>
<comment type="similarity">
    <text evidence="2">Belongs to the RNase H family.</text>
</comment>
<keyword evidence="5" id="KW-0479">Metal-binding</keyword>